<reference evidence="2 3" key="1">
    <citation type="journal article" date="2017" name="Genome Biol. Evol.">
        <title>Phytophthora megakarya and P. palmivora, closely related causal agents of cacao black pod rot, underwent increases in genome sizes and gene numbers by different mechanisms.</title>
        <authorList>
            <person name="Ali S.S."/>
            <person name="Shao J."/>
            <person name="Lary D.J."/>
            <person name="Kronmiller B."/>
            <person name="Shen D."/>
            <person name="Strem M.D."/>
            <person name="Amoako-Attah I."/>
            <person name="Akrofi A.Y."/>
            <person name="Begoude B.A."/>
            <person name="Ten Hoopen G.M."/>
            <person name="Coulibaly K."/>
            <person name="Kebe B.I."/>
            <person name="Melnick R.L."/>
            <person name="Guiltinan M.J."/>
            <person name="Tyler B.M."/>
            <person name="Meinhardt L.W."/>
            <person name="Bailey B.A."/>
        </authorList>
    </citation>
    <scope>NUCLEOTIDE SEQUENCE [LARGE SCALE GENOMIC DNA]</scope>
    <source>
        <strain evidence="3">sbr112.9</strain>
    </source>
</reference>
<gene>
    <name evidence="2" type="ORF">PHPALM_6627</name>
</gene>
<keyword evidence="3" id="KW-1185">Reference proteome</keyword>
<evidence type="ECO:0000313" key="3">
    <source>
        <dbReference type="Proteomes" id="UP000237271"/>
    </source>
</evidence>
<feature type="region of interest" description="Disordered" evidence="1">
    <location>
        <begin position="120"/>
        <end position="161"/>
    </location>
</feature>
<dbReference type="Proteomes" id="UP000237271">
    <property type="component" value="Unassembled WGS sequence"/>
</dbReference>
<accession>A0A2P4YEC0</accession>
<organism evidence="2 3">
    <name type="scientific">Phytophthora palmivora</name>
    <dbReference type="NCBI Taxonomy" id="4796"/>
    <lineage>
        <taxon>Eukaryota</taxon>
        <taxon>Sar</taxon>
        <taxon>Stramenopiles</taxon>
        <taxon>Oomycota</taxon>
        <taxon>Peronosporomycetes</taxon>
        <taxon>Peronosporales</taxon>
        <taxon>Peronosporaceae</taxon>
        <taxon>Phytophthora</taxon>
    </lineage>
</organism>
<evidence type="ECO:0000256" key="1">
    <source>
        <dbReference type="SAM" id="MobiDB-lite"/>
    </source>
</evidence>
<dbReference type="AlphaFoldDB" id="A0A2P4YEC0"/>
<sequence>MDAFALYFIKLNDLVPDMMQMALNWLTKYPRSELVPLLSWGRKRLVIAKNQCNLTSCMEGAYNWTFPYENARTVTGKKRASRKVHLSTPFYDAKRISIDYFNEMYRASFQPWTTDGPLTTAPTVRVPPIQSDQSELGKQGVKPGPKPKHKRKKQKMAIELE</sequence>
<evidence type="ECO:0000313" key="2">
    <source>
        <dbReference type="EMBL" id="POM76170.1"/>
    </source>
</evidence>
<comment type="caution">
    <text evidence="2">The sequence shown here is derived from an EMBL/GenBank/DDBJ whole genome shotgun (WGS) entry which is preliminary data.</text>
</comment>
<feature type="compositionally biased region" description="Basic residues" evidence="1">
    <location>
        <begin position="145"/>
        <end position="155"/>
    </location>
</feature>
<name>A0A2P4YEC0_9STRA</name>
<proteinExistence type="predicted"/>
<protein>
    <submittedName>
        <fullName evidence="2">Uncharacterized protein</fullName>
    </submittedName>
</protein>
<dbReference type="EMBL" id="NCKW01003518">
    <property type="protein sequence ID" value="POM76170.1"/>
    <property type="molecule type" value="Genomic_DNA"/>
</dbReference>